<comment type="similarity">
    <text evidence="1">Belongs to the iron-containing alcohol dehydrogenase family.</text>
</comment>
<dbReference type="RefSeq" id="WP_344882682.1">
    <property type="nucleotide sequence ID" value="NZ_BAAAZP010000092.1"/>
</dbReference>
<keyword evidence="2" id="KW-0560">Oxidoreductase</keyword>
<evidence type="ECO:0000313" key="7">
    <source>
        <dbReference type="Proteomes" id="UP001500902"/>
    </source>
</evidence>
<dbReference type="Pfam" id="PF25137">
    <property type="entry name" value="ADH_Fe_C"/>
    <property type="match status" value="1"/>
</dbReference>
<dbReference type="Proteomes" id="UP001500902">
    <property type="component" value="Unassembled WGS sequence"/>
</dbReference>
<dbReference type="PANTHER" id="PTHR11496:SF102">
    <property type="entry name" value="ALCOHOL DEHYDROGENASE 4"/>
    <property type="match status" value="1"/>
</dbReference>
<feature type="domain" description="Alcohol dehydrogenase iron-type/glycerol dehydrogenase GldA" evidence="4">
    <location>
        <begin position="10"/>
        <end position="166"/>
    </location>
</feature>
<dbReference type="InterPro" id="IPR001670">
    <property type="entry name" value="ADH_Fe/GldA"/>
</dbReference>
<evidence type="ECO:0000256" key="2">
    <source>
        <dbReference type="ARBA" id="ARBA00023002"/>
    </source>
</evidence>
<dbReference type="Pfam" id="PF00465">
    <property type="entry name" value="Fe-ADH"/>
    <property type="match status" value="1"/>
</dbReference>
<evidence type="ECO:0000256" key="1">
    <source>
        <dbReference type="ARBA" id="ARBA00007358"/>
    </source>
</evidence>
<accession>A0ABP7C7E1</accession>
<dbReference type="EMBL" id="BAAAZP010000092">
    <property type="protein sequence ID" value="GAA3679831.1"/>
    <property type="molecule type" value="Genomic_DNA"/>
</dbReference>
<dbReference type="InterPro" id="IPR039697">
    <property type="entry name" value="Alcohol_dehydrogenase_Fe"/>
</dbReference>
<evidence type="ECO:0000256" key="3">
    <source>
        <dbReference type="ARBA" id="ARBA00023027"/>
    </source>
</evidence>
<dbReference type="SUPFAM" id="SSF56796">
    <property type="entry name" value="Dehydroquinate synthase-like"/>
    <property type="match status" value="1"/>
</dbReference>
<evidence type="ECO:0000313" key="6">
    <source>
        <dbReference type="EMBL" id="GAA3679831.1"/>
    </source>
</evidence>
<gene>
    <name evidence="6" type="ORF">GCM10022224_050010</name>
</gene>
<dbReference type="InterPro" id="IPR018211">
    <property type="entry name" value="ADH_Fe_CS"/>
</dbReference>
<evidence type="ECO:0000259" key="4">
    <source>
        <dbReference type="Pfam" id="PF00465"/>
    </source>
</evidence>
<name>A0ABP7C7E1_9ACTN</name>
<dbReference type="InterPro" id="IPR056798">
    <property type="entry name" value="ADH_Fe_C"/>
</dbReference>
<sequence>MTFTLTPTGTMHFGPGSLARLPEAAGSARVLVVTDPGIVAAGLLDRVRAVLPDAQAFTEVEPNPSVDTVAKAIAAAGGAELIVALGGGSSLDAAKAVALGAANPGVPASALDYRAEGLRPGLPIVAIPTTAGTGAETNGFGVIEEAGRKIYLGNSTTQPIVSILDPELTVGLPARVTAATGVDALVHGIESLTSRSRNPISEAYAHHAVRLVHRWLPVAVKDGSDLEARGQLLLGAHLAGLALSISGLGLVHGLAHAITARTGAAHGLALASVLGEVLEFNLPACGEAYGEVALDLGLGRADGRATVAAVRDFVEAVGVATTPAALGCTPGMTGEIAAAALADPVTANTPRLPTEDELRNLLEAR</sequence>
<dbReference type="PANTHER" id="PTHR11496">
    <property type="entry name" value="ALCOHOL DEHYDROGENASE"/>
    <property type="match status" value="1"/>
</dbReference>
<feature type="domain" description="Fe-containing alcohol dehydrogenase-like C-terminal" evidence="5">
    <location>
        <begin position="177"/>
        <end position="364"/>
    </location>
</feature>
<organism evidence="6 7">
    <name type="scientific">Nonomuraea antimicrobica</name>
    <dbReference type="NCBI Taxonomy" id="561173"/>
    <lineage>
        <taxon>Bacteria</taxon>
        <taxon>Bacillati</taxon>
        <taxon>Actinomycetota</taxon>
        <taxon>Actinomycetes</taxon>
        <taxon>Streptosporangiales</taxon>
        <taxon>Streptosporangiaceae</taxon>
        <taxon>Nonomuraea</taxon>
    </lineage>
</organism>
<comment type="caution">
    <text evidence="6">The sequence shown here is derived from an EMBL/GenBank/DDBJ whole genome shotgun (WGS) entry which is preliminary data.</text>
</comment>
<reference evidence="7" key="1">
    <citation type="journal article" date="2019" name="Int. J. Syst. Evol. Microbiol.">
        <title>The Global Catalogue of Microorganisms (GCM) 10K type strain sequencing project: providing services to taxonomists for standard genome sequencing and annotation.</title>
        <authorList>
            <consortium name="The Broad Institute Genomics Platform"/>
            <consortium name="The Broad Institute Genome Sequencing Center for Infectious Disease"/>
            <person name="Wu L."/>
            <person name="Ma J."/>
        </authorList>
    </citation>
    <scope>NUCLEOTIDE SEQUENCE [LARGE SCALE GENOMIC DNA]</scope>
    <source>
        <strain evidence="7">JCM 16904</strain>
    </source>
</reference>
<keyword evidence="7" id="KW-1185">Reference proteome</keyword>
<protein>
    <submittedName>
        <fullName evidence="6">Iron-containing alcohol dehydrogenase</fullName>
    </submittedName>
</protein>
<dbReference type="PROSITE" id="PS00913">
    <property type="entry name" value="ADH_IRON_1"/>
    <property type="match status" value="1"/>
</dbReference>
<keyword evidence="3" id="KW-0520">NAD</keyword>
<dbReference type="Gene3D" id="3.40.50.1970">
    <property type="match status" value="1"/>
</dbReference>
<dbReference type="Gene3D" id="1.20.1090.10">
    <property type="entry name" value="Dehydroquinate synthase-like - alpha domain"/>
    <property type="match status" value="1"/>
</dbReference>
<evidence type="ECO:0000259" key="5">
    <source>
        <dbReference type="Pfam" id="PF25137"/>
    </source>
</evidence>
<dbReference type="CDD" id="cd08551">
    <property type="entry name" value="Fe-ADH"/>
    <property type="match status" value="1"/>
</dbReference>
<proteinExistence type="inferred from homology"/>